<dbReference type="VEuPathDB" id="FungiDB:PPTG_14860"/>
<dbReference type="GeneID" id="20184113"/>
<feature type="region of interest" description="Disordered" evidence="1">
    <location>
        <begin position="1"/>
        <end position="26"/>
    </location>
</feature>
<proteinExistence type="predicted"/>
<evidence type="ECO:0000313" key="2">
    <source>
        <dbReference type="EMBL" id="ETN05261.1"/>
    </source>
</evidence>
<sequence length="78" mass="8536">MRPPQLSTHGKAGARRSAGGPMLSETVRTLPTFSSRRRIPSHSRVNRPVFQHSVSILPATMSEDPARTSLTMAVPKSR</sequence>
<dbReference type="RefSeq" id="XP_008909731.1">
    <property type="nucleotide sequence ID" value="XM_008911483.1"/>
</dbReference>
<protein>
    <submittedName>
        <fullName evidence="2">Uncharacterized protein</fullName>
    </submittedName>
</protein>
<dbReference type="AlphaFoldDB" id="W2PXA0"/>
<reference evidence="3" key="1">
    <citation type="submission" date="2011-12" db="EMBL/GenBank/DDBJ databases">
        <authorList>
            <consortium name="The Broad Institute Genome Sequencing Platform"/>
            <person name="Russ C."/>
            <person name="Tyler B."/>
            <person name="Panabieres F."/>
            <person name="Shan W."/>
            <person name="Tripathy S."/>
            <person name="Grunwald N."/>
            <person name="Machado M."/>
            <person name="Young S.K."/>
            <person name="Zeng Q."/>
            <person name="Gargeya S."/>
            <person name="Fitzgerald M."/>
            <person name="Haas B."/>
            <person name="Abouelleil A."/>
            <person name="Alvarado L."/>
            <person name="Arachchi H.M."/>
            <person name="Berlin A."/>
            <person name="Chapman S.B."/>
            <person name="Gearin G."/>
            <person name="Goldberg J."/>
            <person name="Griggs A."/>
            <person name="Gujja S."/>
            <person name="Hansen M."/>
            <person name="Heiman D."/>
            <person name="Howarth C."/>
            <person name="Larimer J."/>
            <person name="Lui A."/>
            <person name="MacDonald P.J.P."/>
            <person name="McCowen C."/>
            <person name="Montmayeur A."/>
            <person name="Murphy C."/>
            <person name="Neiman D."/>
            <person name="Pearson M."/>
            <person name="Priest M."/>
            <person name="Roberts A."/>
            <person name="Saif S."/>
            <person name="Shea T."/>
            <person name="Sisk P."/>
            <person name="Stolte C."/>
            <person name="Sykes S."/>
            <person name="Wortman J."/>
            <person name="Nusbaum C."/>
            <person name="Birren B."/>
        </authorList>
    </citation>
    <scope>NUCLEOTIDE SEQUENCE [LARGE SCALE GENOMIC DNA]</scope>
    <source>
        <strain evidence="3">INRA-310</strain>
    </source>
</reference>
<dbReference type="EMBL" id="KI669601">
    <property type="protein sequence ID" value="ETN05261.1"/>
    <property type="molecule type" value="Genomic_DNA"/>
</dbReference>
<dbReference type="Proteomes" id="UP000018817">
    <property type="component" value="Unassembled WGS sequence"/>
</dbReference>
<evidence type="ECO:0000313" key="3">
    <source>
        <dbReference type="Proteomes" id="UP000018817"/>
    </source>
</evidence>
<gene>
    <name evidence="2" type="ORF">PPTG_14860</name>
</gene>
<accession>W2PXA0</accession>
<name>W2PXA0_PHYN3</name>
<reference evidence="2 3" key="2">
    <citation type="submission" date="2013-11" db="EMBL/GenBank/DDBJ databases">
        <title>The Genome Sequence of Phytophthora parasitica INRA-310.</title>
        <authorList>
            <consortium name="The Broad Institute Genomics Platform"/>
            <person name="Russ C."/>
            <person name="Tyler B."/>
            <person name="Panabieres F."/>
            <person name="Shan W."/>
            <person name="Tripathy S."/>
            <person name="Grunwald N."/>
            <person name="Machado M."/>
            <person name="Johnson C.S."/>
            <person name="Arredondo F."/>
            <person name="Hong C."/>
            <person name="Coffey M."/>
            <person name="Young S.K."/>
            <person name="Zeng Q."/>
            <person name="Gargeya S."/>
            <person name="Fitzgerald M."/>
            <person name="Abouelleil A."/>
            <person name="Alvarado L."/>
            <person name="Chapman S.B."/>
            <person name="Gainer-Dewar J."/>
            <person name="Goldberg J."/>
            <person name="Griggs A."/>
            <person name="Gujja S."/>
            <person name="Hansen M."/>
            <person name="Howarth C."/>
            <person name="Imamovic A."/>
            <person name="Ireland A."/>
            <person name="Larimer J."/>
            <person name="McCowan C."/>
            <person name="Murphy C."/>
            <person name="Pearson M."/>
            <person name="Poon T.W."/>
            <person name="Priest M."/>
            <person name="Roberts A."/>
            <person name="Saif S."/>
            <person name="Shea T."/>
            <person name="Sykes S."/>
            <person name="Wortman J."/>
            <person name="Nusbaum C."/>
            <person name="Birren B."/>
        </authorList>
    </citation>
    <scope>NUCLEOTIDE SEQUENCE [LARGE SCALE GENOMIC DNA]</scope>
    <source>
        <strain evidence="2 3">INRA-310</strain>
    </source>
</reference>
<organism evidence="2 3">
    <name type="scientific">Phytophthora nicotianae (strain INRA-310)</name>
    <name type="common">Phytophthora parasitica</name>
    <dbReference type="NCBI Taxonomy" id="761204"/>
    <lineage>
        <taxon>Eukaryota</taxon>
        <taxon>Sar</taxon>
        <taxon>Stramenopiles</taxon>
        <taxon>Oomycota</taxon>
        <taxon>Peronosporomycetes</taxon>
        <taxon>Peronosporales</taxon>
        <taxon>Peronosporaceae</taxon>
        <taxon>Phytophthora</taxon>
    </lineage>
</organism>
<evidence type="ECO:0000256" key="1">
    <source>
        <dbReference type="SAM" id="MobiDB-lite"/>
    </source>
</evidence>